<dbReference type="Proteomes" id="UP000199305">
    <property type="component" value="Unassembled WGS sequence"/>
</dbReference>
<dbReference type="EMBL" id="FNFH01000006">
    <property type="protein sequence ID" value="SDK63555.1"/>
    <property type="molecule type" value="Genomic_DNA"/>
</dbReference>
<dbReference type="Gene3D" id="1.25.40.10">
    <property type="entry name" value="Tetratricopeptide repeat domain"/>
    <property type="match status" value="1"/>
</dbReference>
<dbReference type="SUPFAM" id="SSF48452">
    <property type="entry name" value="TPR-like"/>
    <property type="match status" value="1"/>
</dbReference>
<reference evidence="8" key="1">
    <citation type="submission" date="2016-10" db="EMBL/GenBank/DDBJ databases">
        <authorList>
            <person name="Varghese N."/>
            <person name="Submissions S."/>
        </authorList>
    </citation>
    <scope>NUCLEOTIDE SEQUENCE [LARGE SCALE GENOMIC DNA]</scope>
    <source>
        <strain evidence="8">CGMCC 1.10658</strain>
    </source>
</reference>
<dbReference type="PROSITE" id="PS00107">
    <property type="entry name" value="PROTEIN_KINASE_ATP"/>
    <property type="match status" value="1"/>
</dbReference>
<feature type="domain" description="Protein kinase" evidence="6">
    <location>
        <begin position="11"/>
        <end position="265"/>
    </location>
</feature>
<keyword evidence="1" id="KW-0808">Transferase</keyword>
<dbReference type="Gene3D" id="3.30.200.20">
    <property type="entry name" value="Phosphorylase Kinase, domain 1"/>
    <property type="match status" value="1"/>
</dbReference>
<dbReference type="AlphaFoldDB" id="A0A1G9DIF1"/>
<dbReference type="InterPro" id="IPR000719">
    <property type="entry name" value="Prot_kinase_dom"/>
</dbReference>
<dbReference type="InterPro" id="IPR011990">
    <property type="entry name" value="TPR-like_helical_dom_sf"/>
</dbReference>
<dbReference type="InterPro" id="IPR008271">
    <property type="entry name" value="Ser/Thr_kinase_AS"/>
</dbReference>
<dbReference type="PROSITE" id="PS00108">
    <property type="entry name" value="PROTEIN_KINASE_ST"/>
    <property type="match status" value="1"/>
</dbReference>
<evidence type="ECO:0000256" key="4">
    <source>
        <dbReference type="ARBA" id="ARBA00022840"/>
    </source>
</evidence>
<dbReference type="GO" id="GO:0004674">
    <property type="term" value="F:protein serine/threonine kinase activity"/>
    <property type="evidence" value="ECO:0007669"/>
    <property type="project" value="UniProtKB-KW"/>
</dbReference>
<gene>
    <name evidence="7" type="ORF">SAMN05216212_2817</name>
</gene>
<dbReference type="InterPro" id="IPR011009">
    <property type="entry name" value="Kinase-like_dom_sf"/>
</dbReference>
<dbReference type="OrthoDB" id="9801841at2"/>
<feature type="binding site" evidence="5">
    <location>
        <position position="40"/>
    </location>
    <ligand>
        <name>ATP</name>
        <dbReference type="ChEBI" id="CHEBI:30616"/>
    </ligand>
</feature>
<dbReference type="PANTHER" id="PTHR43289:SF6">
    <property type="entry name" value="SERINE_THREONINE-PROTEIN KINASE NEKL-3"/>
    <property type="match status" value="1"/>
</dbReference>
<accession>A0A1G9DIF1</accession>
<proteinExistence type="predicted"/>
<dbReference type="Gene3D" id="1.10.510.10">
    <property type="entry name" value="Transferase(Phosphotransferase) domain 1"/>
    <property type="match status" value="1"/>
</dbReference>
<keyword evidence="8" id="KW-1185">Reference proteome</keyword>
<dbReference type="InterPro" id="IPR017441">
    <property type="entry name" value="Protein_kinase_ATP_BS"/>
</dbReference>
<evidence type="ECO:0000256" key="3">
    <source>
        <dbReference type="ARBA" id="ARBA00022777"/>
    </source>
</evidence>
<dbReference type="PROSITE" id="PS50011">
    <property type="entry name" value="PROTEIN_KINASE_DOM"/>
    <property type="match status" value="1"/>
</dbReference>
<dbReference type="RefSeq" id="WP_091515588.1">
    <property type="nucleotide sequence ID" value="NZ_FNFH01000006.1"/>
</dbReference>
<organism evidence="7 8">
    <name type="scientific">Microbulbifer yueqingensis</name>
    <dbReference type="NCBI Taxonomy" id="658219"/>
    <lineage>
        <taxon>Bacteria</taxon>
        <taxon>Pseudomonadati</taxon>
        <taxon>Pseudomonadota</taxon>
        <taxon>Gammaproteobacteria</taxon>
        <taxon>Cellvibrionales</taxon>
        <taxon>Microbulbiferaceae</taxon>
        <taxon>Microbulbifer</taxon>
    </lineage>
</organism>
<dbReference type="SMART" id="SM00220">
    <property type="entry name" value="S_TKc"/>
    <property type="match status" value="1"/>
</dbReference>
<evidence type="ECO:0000313" key="8">
    <source>
        <dbReference type="Proteomes" id="UP000199305"/>
    </source>
</evidence>
<protein>
    <submittedName>
        <fullName evidence="7">Serine/threonine protein kinase</fullName>
    </submittedName>
</protein>
<dbReference type="PANTHER" id="PTHR43289">
    <property type="entry name" value="MITOGEN-ACTIVATED PROTEIN KINASE KINASE KINASE 20-RELATED"/>
    <property type="match status" value="1"/>
</dbReference>
<keyword evidence="2 5" id="KW-0547">Nucleotide-binding</keyword>
<name>A0A1G9DIF1_9GAMM</name>
<evidence type="ECO:0000256" key="5">
    <source>
        <dbReference type="PROSITE-ProRule" id="PRU10141"/>
    </source>
</evidence>
<evidence type="ECO:0000256" key="2">
    <source>
        <dbReference type="ARBA" id="ARBA00022741"/>
    </source>
</evidence>
<evidence type="ECO:0000313" key="7">
    <source>
        <dbReference type="EMBL" id="SDK63555.1"/>
    </source>
</evidence>
<sequence length="515" mass="57174">MNSADIHIPGYTIHTAIGHGGMASVYLATQESLNRKVAVKVLRNTSEPEVAERFINEARFIAGLNSPHVITIYDISTLENGDCYIAMEFAGGGDLAETAARPSDSIAILRLVRQVAEGLAVVHENEIIHRDVKPSNILFRDDGTAVLTDFGVAKDVAADSDLTQSGLSLGSPSYSSPEQAQCLPIDGTTDIYSLGVVLLELLLGYNPFRGDSHTSTALNHIQLPPPRLPPEIDFLSPLLNRMLAKLPGERYQSCRELLEEIDRLLASEAHISCAEVPPPDRRRQTSSRRAKLIPTALATGGILAAAYFGFFYKTETEREIERLLTQAQASMQSGRYLAPEDNNARDFYRKVLQLDSTNLEAMLGLKTAEQKQLDAYLAQGTRALQKGRLRLPEEDNALHYFRQALALDADNTRARTGISQIIAEYIRLARAEMDESDYEDAHRYVHSGLGIAPDNEALLSLSTRLEEEKARAEQLARMREVRRETPRKPKENPPTVRTYIRNVLDKVRTTLTGDR</sequence>
<dbReference type="CDD" id="cd14014">
    <property type="entry name" value="STKc_PknB_like"/>
    <property type="match status" value="1"/>
</dbReference>
<dbReference type="STRING" id="658219.SAMN05216212_2817"/>
<dbReference type="Pfam" id="PF00069">
    <property type="entry name" value="Pkinase"/>
    <property type="match status" value="1"/>
</dbReference>
<evidence type="ECO:0000259" key="6">
    <source>
        <dbReference type="PROSITE" id="PS50011"/>
    </source>
</evidence>
<dbReference type="SUPFAM" id="SSF56112">
    <property type="entry name" value="Protein kinase-like (PK-like)"/>
    <property type="match status" value="1"/>
</dbReference>
<keyword evidence="4 5" id="KW-0067">ATP-binding</keyword>
<dbReference type="GO" id="GO:0005524">
    <property type="term" value="F:ATP binding"/>
    <property type="evidence" value="ECO:0007669"/>
    <property type="project" value="UniProtKB-UniRule"/>
</dbReference>
<evidence type="ECO:0000256" key="1">
    <source>
        <dbReference type="ARBA" id="ARBA00022679"/>
    </source>
</evidence>
<keyword evidence="7" id="KW-0723">Serine/threonine-protein kinase</keyword>
<keyword evidence="3 7" id="KW-0418">Kinase</keyword>